<sequence>MAGIAQLSQTLYDRLLNAPIRPLAPEYRAAPDTPLILTFESRTLRADSDGPCNQQSWRHSLIDDHLFLRQMTITGGDAPMLASMPDSDDPVRLALARQAVNHVLSAHDLTPIHAAVDAADPLAHLSRGALSRLAYNATGAFTPAERWIALRNIRQRDFAYWNRISDLAQSVEHLLGLKAGKALYDKAWLRLYGYMCEAERAAYYQSLEDLRSHIDQFDASGVPLPVLPDYPTERDIPGSLLAAGINAKGHAIWQRLDLYRLTAQGCRIELVDFAAAGPSHGDAEHLTTRQWLSLSLCISS</sequence>
<organism evidence="1 2">
    <name type="scientific">Pseudomonas panipatensis</name>
    <dbReference type="NCBI Taxonomy" id="428992"/>
    <lineage>
        <taxon>Bacteria</taxon>
        <taxon>Pseudomonadati</taxon>
        <taxon>Pseudomonadota</taxon>
        <taxon>Gammaproteobacteria</taxon>
        <taxon>Pseudomonadales</taxon>
        <taxon>Pseudomonadaceae</taxon>
        <taxon>Pseudomonas</taxon>
    </lineage>
</organism>
<accession>A0A1G8G863</accession>
<gene>
    <name evidence="1" type="ORF">SAMN05216272_10471</name>
</gene>
<evidence type="ECO:0000313" key="1">
    <source>
        <dbReference type="EMBL" id="SDH90589.1"/>
    </source>
</evidence>
<dbReference type="AlphaFoldDB" id="A0A1G8G863"/>
<evidence type="ECO:0000313" key="2">
    <source>
        <dbReference type="Proteomes" id="UP000199636"/>
    </source>
</evidence>
<reference evidence="2" key="1">
    <citation type="submission" date="2016-10" db="EMBL/GenBank/DDBJ databases">
        <authorList>
            <person name="Varghese N."/>
            <person name="Submissions S."/>
        </authorList>
    </citation>
    <scope>NUCLEOTIDE SEQUENCE [LARGE SCALE GENOMIC DNA]</scope>
    <source>
        <strain evidence="2">CCM 7469</strain>
    </source>
</reference>
<dbReference type="EMBL" id="FNDS01000004">
    <property type="protein sequence ID" value="SDH90589.1"/>
    <property type="molecule type" value="Genomic_DNA"/>
</dbReference>
<keyword evidence="2" id="KW-1185">Reference proteome</keyword>
<dbReference type="Proteomes" id="UP000199636">
    <property type="component" value="Unassembled WGS sequence"/>
</dbReference>
<proteinExistence type="predicted"/>
<protein>
    <submittedName>
        <fullName evidence="1">Uncharacterized protein</fullName>
    </submittedName>
</protein>
<name>A0A1G8G863_9PSED</name>